<gene>
    <name evidence="1" type="primary">jg7995</name>
    <name evidence="1" type="ORF">PAEG_LOCUS13883</name>
</gene>
<proteinExistence type="predicted"/>
<organism evidence="1 2">
    <name type="scientific">Pararge aegeria aegeria</name>
    <dbReference type="NCBI Taxonomy" id="348720"/>
    <lineage>
        <taxon>Eukaryota</taxon>
        <taxon>Metazoa</taxon>
        <taxon>Ecdysozoa</taxon>
        <taxon>Arthropoda</taxon>
        <taxon>Hexapoda</taxon>
        <taxon>Insecta</taxon>
        <taxon>Pterygota</taxon>
        <taxon>Neoptera</taxon>
        <taxon>Endopterygota</taxon>
        <taxon>Lepidoptera</taxon>
        <taxon>Glossata</taxon>
        <taxon>Ditrysia</taxon>
        <taxon>Papilionoidea</taxon>
        <taxon>Nymphalidae</taxon>
        <taxon>Satyrinae</taxon>
        <taxon>Satyrini</taxon>
        <taxon>Parargina</taxon>
        <taxon>Pararge</taxon>
    </lineage>
</organism>
<name>A0A8S4RKN3_9NEOP</name>
<comment type="caution">
    <text evidence="1">The sequence shown here is derived from an EMBL/GenBank/DDBJ whole genome shotgun (WGS) entry which is preliminary data.</text>
</comment>
<dbReference type="EMBL" id="CAKXAJ010025209">
    <property type="protein sequence ID" value="CAH2236510.1"/>
    <property type="molecule type" value="Genomic_DNA"/>
</dbReference>
<dbReference type="AlphaFoldDB" id="A0A8S4RKN3"/>
<protein>
    <submittedName>
        <fullName evidence="1">Jg7995 protein</fullName>
    </submittedName>
</protein>
<accession>A0A8S4RKN3</accession>
<reference evidence="1" key="1">
    <citation type="submission" date="2022-03" db="EMBL/GenBank/DDBJ databases">
        <authorList>
            <person name="Lindestad O."/>
        </authorList>
    </citation>
    <scope>NUCLEOTIDE SEQUENCE</scope>
</reference>
<evidence type="ECO:0000313" key="1">
    <source>
        <dbReference type="EMBL" id="CAH2236510.1"/>
    </source>
</evidence>
<keyword evidence="2" id="KW-1185">Reference proteome</keyword>
<evidence type="ECO:0000313" key="2">
    <source>
        <dbReference type="Proteomes" id="UP000838756"/>
    </source>
</evidence>
<sequence length="83" mass="9227">MLRSPFTSTNRSDSMTALDFQRSRSNRFGRAVRSGTVLQQASLIDLIKPVEAVLIEPAEPAVLSRIDRQFRVGCRAASLNTTF</sequence>
<dbReference type="Proteomes" id="UP000838756">
    <property type="component" value="Unassembled WGS sequence"/>
</dbReference>